<protein>
    <recommendedName>
        <fullName evidence="4">Tetratricopeptide repeat protein</fullName>
    </recommendedName>
</protein>
<gene>
    <name evidence="2" type="ORF">CUJ86_04105</name>
</gene>
<dbReference type="Gene3D" id="1.25.40.10">
    <property type="entry name" value="Tetratricopeptide repeat domain"/>
    <property type="match status" value="2"/>
</dbReference>
<dbReference type="OrthoDB" id="110427at2157"/>
<dbReference type="AlphaFoldDB" id="A0A483CQR0"/>
<dbReference type="EMBL" id="PGCL01000002">
    <property type="protein sequence ID" value="TAJ44511.1"/>
    <property type="molecule type" value="Genomic_DNA"/>
</dbReference>
<sequence>MIHDPSADFRREALTLYEAGKYPESIEVCSRAPDDPSLSILVARNLFMMGKADEAEAHLRDLLRNLPDSSYIHSFLGRVLAARGDGGAIAEYAEAIRLDPSNEEALRAYSEYFCEKKDHISAIPLLRALARLSRKREDASALMRALIETGDGEGALSIHAELLGGENAEAERIDALMVAGRHRDAASASIAAFRKRCDPSFLRQYLAAISAFDRQGALRLFPRFLKDCSDEDLVFDYVLLLKAEGQYREALDLCEPLIARCPDPIYKLVACELIRDMGRTDLAQEGYEGLIREEIDRVEDPETLSMVIGAYETFLRRECSCSSVPECYLDTVSSSTNTVSLIRTGLFYASFGQSDEAKEWLYRAYRLDFLNGGIEYARFCAEEGDRRECEKVLLHILGTIRKSEDIERVAGVVIDAGADWQGMRRLFDALIDRFSGMLDSLSPAGMEVFSRIYLQAAEGALSLGDYSRCKECCLRGLDLTKRDLAPFFDLITRCKQETVAERPVIAPSRTKPASSAATPAEEKPDPGLDEQEEALVAFLRQHRETSEEELRKVLSTRRVSRIANSVIRKAADAGVTLIEKRGMGENGEIYGYIGK</sequence>
<keyword evidence="3" id="KW-1185">Reference proteome</keyword>
<evidence type="ECO:0000256" key="1">
    <source>
        <dbReference type="SAM" id="MobiDB-lite"/>
    </source>
</evidence>
<evidence type="ECO:0000313" key="3">
    <source>
        <dbReference type="Proteomes" id="UP000292580"/>
    </source>
</evidence>
<accession>A0A483CQR0</accession>
<comment type="caution">
    <text evidence="2">The sequence shown here is derived from an EMBL/GenBank/DDBJ whole genome shotgun (WGS) entry which is preliminary data.</text>
</comment>
<name>A0A483CQR0_9EURY</name>
<evidence type="ECO:0008006" key="4">
    <source>
        <dbReference type="Google" id="ProtNLM"/>
    </source>
</evidence>
<dbReference type="Proteomes" id="UP000292580">
    <property type="component" value="Unassembled WGS sequence"/>
</dbReference>
<reference evidence="2 3" key="1">
    <citation type="submission" date="2017-11" db="EMBL/GenBank/DDBJ databases">
        <title>Isolation and Characterization of Methanofollis Species from Methane Seep Offshore SW Taiwan.</title>
        <authorList>
            <person name="Teng N.-H."/>
            <person name="Lai M.-C."/>
            <person name="Chen S.-C."/>
        </authorList>
    </citation>
    <scope>NUCLEOTIDE SEQUENCE [LARGE SCALE GENOMIC DNA]</scope>
    <source>
        <strain evidence="2 3">FWC-SCC2</strain>
    </source>
</reference>
<organism evidence="2 3">
    <name type="scientific">Methanofollis fontis</name>
    <dbReference type="NCBI Taxonomy" id="2052832"/>
    <lineage>
        <taxon>Archaea</taxon>
        <taxon>Methanobacteriati</taxon>
        <taxon>Methanobacteriota</taxon>
        <taxon>Stenosarchaea group</taxon>
        <taxon>Methanomicrobia</taxon>
        <taxon>Methanomicrobiales</taxon>
        <taxon>Methanomicrobiaceae</taxon>
        <taxon>Methanofollis</taxon>
    </lineage>
</organism>
<dbReference type="Pfam" id="PF14559">
    <property type="entry name" value="TPR_19"/>
    <property type="match status" value="1"/>
</dbReference>
<proteinExistence type="predicted"/>
<dbReference type="InterPro" id="IPR011990">
    <property type="entry name" value="TPR-like_helical_dom_sf"/>
</dbReference>
<evidence type="ECO:0000313" key="2">
    <source>
        <dbReference type="EMBL" id="TAJ44511.1"/>
    </source>
</evidence>
<feature type="region of interest" description="Disordered" evidence="1">
    <location>
        <begin position="505"/>
        <end position="528"/>
    </location>
</feature>
<dbReference type="SUPFAM" id="SSF48452">
    <property type="entry name" value="TPR-like"/>
    <property type="match status" value="1"/>
</dbReference>
<dbReference type="RefSeq" id="WP_130646300.1">
    <property type="nucleotide sequence ID" value="NZ_PGCL01000002.1"/>
</dbReference>